<evidence type="ECO:0000313" key="10">
    <source>
        <dbReference type="Proteomes" id="UP001152888"/>
    </source>
</evidence>
<feature type="domain" description="Protein kinase" evidence="8">
    <location>
        <begin position="299"/>
        <end position="571"/>
    </location>
</feature>
<dbReference type="Proteomes" id="UP001152888">
    <property type="component" value="Unassembled WGS sequence"/>
</dbReference>
<sequence length="573" mass="64127">MDSTTTTCPDMTPNAKGIPTRGTMSSLSYHQRIRPRPTLNIAPLNFEEIKKAIESEDSMTIPTKPVKHLEIKHASRLCESSKQIEKSEKSLDINQSSQPGHYDDNMKKCGPSAVDSKFDKSPKPNIKTTSAVSASVDESKSNLPQILVNGKSKHDILDTEIAVKTQTENVEEANKSFETDVDQSKTVDIQDKENLAPKHYLNDSFDLNFSALSISTPAKKPADHCFTTPKVAMPLCREDVNKNSMSAYKVSMKVSSSASKTVPYQNNESSVTRRCLYTIPQSPPKKETFTQITVNGVPYLILDMLGKGGSSEVFQCFNPKSKSIVAVKSVSLKNASSAKGYIKEIELLQRLQICDRIIKMYDFELIQTEQQLYIVLEKGGEDLSKILKSLQAQHDHLPVYMILFYWMEMLYAVNQIHKNGVIHADLKPANFLRAGSGLKLIDFGIASSVQTDMTSATKSTQEGTQSYISPEALNCDTSNPSSPKYKLHFKSDVWSLGCILYQLVYRATPFPRGTNIWATLATIMNPNYKVEYPKADWIPPMFIKTIQRCLQHDIKSRPTAAQLIQEYEEMFGS</sequence>
<keyword evidence="4" id="KW-0418">Kinase</keyword>
<dbReference type="PROSITE" id="PS50011">
    <property type="entry name" value="PROTEIN_KINASE_DOM"/>
    <property type="match status" value="1"/>
</dbReference>
<dbReference type="GO" id="GO:0033316">
    <property type="term" value="P:meiotic spindle assembly checkpoint signaling"/>
    <property type="evidence" value="ECO:0007669"/>
    <property type="project" value="TreeGrafter"/>
</dbReference>
<evidence type="ECO:0000256" key="6">
    <source>
        <dbReference type="PROSITE-ProRule" id="PRU10141"/>
    </source>
</evidence>
<keyword evidence="1" id="KW-0723">Serine/threonine-protein kinase</keyword>
<evidence type="ECO:0000256" key="4">
    <source>
        <dbReference type="ARBA" id="ARBA00022777"/>
    </source>
</evidence>
<evidence type="ECO:0000256" key="3">
    <source>
        <dbReference type="ARBA" id="ARBA00022741"/>
    </source>
</evidence>
<dbReference type="Pfam" id="PF00069">
    <property type="entry name" value="Pkinase"/>
    <property type="match status" value="1"/>
</dbReference>
<name>A0A9P0LQD7_ACAOB</name>
<dbReference type="GO" id="GO:0000776">
    <property type="term" value="C:kinetochore"/>
    <property type="evidence" value="ECO:0007669"/>
    <property type="project" value="TreeGrafter"/>
</dbReference>
<dbReference type="InterPro" id="IPR000719">
    <property type="entry name" value="Prot_kinase_dom"/>
</dbReference>
<protein>
    <recommendedName>
        <fullName evidence="8">Protein kinase domain-containing protein</fullName>
    </recommendedName>
</protein>
<dbReference type="Gene3D" id="1.10.510.10">
    <property type="entry name" value="Transferase(Phosphotransferase) domain 1"/>
    <property type="match status" value="1"/>
</dbReference>
<reference evidence="9" key="1">
    <citation type="submission" date="2022-03" db="EMBL/GenBank/DDBJ databases">
        <authorList>
            <person name="Sayadi A."/>
        </authorList>
    </citation>
    <scope>NUCLEOTIDE SEQUENCE</scope>
</reference>
<dbReference type="SUPFAM" id="SSF56112">
    <property type="entry name" value="Protein kinase-like (PK-like)"/>
    <property type="match status" value="1"/>
</dbReference>
<evidence type="ECO:0000256" key="1">
    <source>
        <dbReference type="ARBA" id="ARBA00022527"/>
    </source>
</evidence>
<dbReference type="GO" id="GO:0004712">
    <property type="term" value="F:protein serine/threonine/tyrosine kinase activity"/>
    <property type="evidence" value="ECO:0007669"/>
    <property type="project" value="TreeGrafter"/>
</dbReference>
<evidence type="ECO:0000259" key="8">
    <source>
        <dbReference type="PROSITE" id="PS50011"/>
    </source>
</evidence>
<keyword evidence="10" id="KW-1185">Reference proteome</keyword>
<dbReference type="Gene3D" id="3.30.200.20">
    <property type="entry name" value="Phosphorylase Kinase, domain 1"/>
    <property type="match status" value="1"/>
</dbReference>
<feature type="compositionally biased region" description="Basic and acidic residues" evidence="7">
    <location>
        <begin position="82"/>
        <end position="91"/>
    </location>
</feature>
<dbReference type="PANTHER" id="PTHR22974">
    <property type="entry name" value="MIXED LINEAGE PROTEIN KINASE"/>
    <property type="match status" value="1"/>
</dbReference>
<dbReference type="PANTHER" id="PTHR22974:SF21">
    <property type="entry name" value="DUAL SPECIFICITY PROTEIN KINASE TTK"/>
    <property type="match status" value="1"/>
</dbReference>
<feature type="region of interest" description="Disordered" evidence="7">
    <location>
        <begin position="1"/>
        <end position="23"/>
    </location>
</feature>
<keyword evidence="5 6" id="KW-0067">ATP-binding</keyword>
<evidence type="ECO:0000256" key="7">
    <source>
        <dbReference type="SAM" id="MobiDB-lite"/>
    </source>
</evidence>
<comment type="caution">
    <text evidence="9">The sequence shown here is derived from an EMBL/GenBank/DDBJ whole genome shotgun (WGS) entry which is preliminary data.</text>
</comment>
<feature type="region of interest" description="Disordered" evidence="7">
    <location>
        <begin position="80"/>
        <end position="139"/>
    </location>
</feature>
<keyword evidence="3 6" id="KW-0547">Nucleotide-binding</keyword>
<dbReference type="OrthoDB" id="20524at2759"/>
<gene>
    <name evidence="9" type="ORF">ACAOBT_LOCUS23064</name>
</gene>
<keyword evidence="2" id="KW-0808">Transferase</keyword>
<dbReference type="GO" id="GO:0007094">
    <property type="term" value="P:mitotic spindle assembly checkpoint signaling"/>
    <property type="evidence" value="ECO:0007669"/>
    <property type="project" value="TreeGrafter"/>
</dbReference>
<accession>A0A9P0LQD7</accession>
<dbReference type="GO" id="GO:0005524">
    <property type="term" value="F:ATP binding"/>
    <property type="evidence" value="ECO:0007669"/>
    <property type="project" value="UniProtKB-UniRule"/>
</dbReference>
<dbReference type="GO" id="GO:0007059">
    <property type="term" value="P:chromosome segregation"/>
    <property type="evidence" value="ECO:0007669"/>
    <property type="project" value="TreeGrafter"/>
</dbReference>
<dbReference type="AlphaFoldDB" id="A0A9P0LQD7"/>
<evidence type="ECO:0000313" key="9">
    <source>
        <dbReference type="EMBL" id="CAH1996166.1"/>
    </source>
</evidence>
<organism evidence="9 10">
    <name type="scientific">Acanthoscelides obtectus</name>
    <name type="common">Bean weevil</name>
    <name type="synonym">Bruchus obtectus</name>
    <dbReference type="NCBI Taxonomy" id="200917"/>
    <lineage>
        <taxon>Eukaryota</taxon>
        <taxon>Metazoa</taxon>
        <taxon>Ecdysozoa</taxon>
        <taxon>Arthropoda</taxon>
        <taxon>Hexapoda</taxon>
        <taxon>Insecta</taxon>
        <taxon>Pterygota</taxon>
        <taxon>Neoptera</taxon>
        <taxon>Endopterygota</taxon>
        <taxon>Coleoptera</taxon>
        <taxon>Polyphaga</taxon>
        <taxon>Cucujiformia</taxon>
        <taxon>Chrysomeloidea</taxon>
        <taxon>Chrysomelidae</taxon>
        <taxon>Bruchinae</taxon>
        <taxon>Bruchini</taxon>
        <taxon>Acanthoscelides</taxon>
    </lineage>
</organism>
<dbReference type="PROSITE" id="PS00107">
    <property type="entry name" value="PROTEIN_KINASE_ATP"/>
    <property type="match status" value="1"/>
</dbReference>
<dbReference type="InterPro" id="IPR011009">
    <property type="entry name" value="Kinase-like_dom_sf"/>
</dbReference>
<dbReference type="SMART" id="SM00220">
    <property type="entry name" value="S_TKc"/>
    <property type="match status" value="1"/>
</dbReference>
<dbReference type="EMBL" id="CAKOFQ010007251">
    <property type="protein sequence ID" value="CAH1996166.1"/>
    <property type="molecule type" value="Genomic_DNA"/>
</dbReference>
<dbReference type="GO" id="GO:0004674">
    <property type="term" value="F:protein serine/threonine kinase activity"/>
    <property type="evidence" value="ECO:0007669"/>
    <property type="project" value="UniProtKB-KW"/>
</dbReference>
<evidence type="ECO:0000256" key="2">
    <source>
        <dbReference type="ARBA" id="ARBA00022679"/>
    </source>
</evidence>
<dbReference type="GO" id="GO:0005634">
    <property type="term" value="C:nucleus"/>
    <property type="evidence" value="ECO:0007669"/>
    <property type="project" value="TreeGrafter"/>
</dbReference>
<proteinExistence type="predicted"/>
<dbReference type="GO" id="GO:0034501">
    <property type="term" value="P:protein localization to kinetochore"/>
    <property type="evidence" value="ECO:0007669"/>
    <property type="project" value="TreeGrafter"/>
</dbReference>
<dbReference type="FunFam" id="3.30.200.20:FF:000131">
    <property type="entry name" value="Dual specificity protein kinase TTK"/>
    <property type="match status" value="1"/>
</dbReference>
<evidence type="ECO:0000256" key="5">
    <source>
        <dbReference type="ARBA" id="ARBA00022840"/>
    </source>
</evidence>
<feature type="binding site" evidence="6">
    <location>
        <position position="328"/>
    </location>
    <ligand>
        <name>ATP</name>
        <dbReference type="ChEBI" id="CHEBI:30616"/>
    </ligand>
</feature>
<dbReference type="InterPro" id="IPR017441">
    <property type="entry name" value="Protein_kinase_ATP_BS"/>
</dbReference>